<dbReference type="PANTHER" id="PTHR43408">
    <property type="entry name" value="FMN REDUCTASE (NADPH)"/>
    <property type="match status" value="1"/>
</dbReference>
<dbReference type="Proteomes" id="UP000009235">
    <property type="component" value="Chromosome"/>
</dbReference>
<evidence type="ECO:0000256" key="3">
    <source>
        <dbReference type="ARBA" id="ARBA00023002"/>
    </source>
</evidence>
<dbReference type="AlphaFoldDB" id="F6EHI2"/>
<evidence type="ECO:0000313" key="6">
    <source>
        <dbReference type="Proteomes" id="UP000009235"/>
    </source>
</evidence>
<accession>F6EHI2</accession>
<protein>
    <recommendedName>
        <fullName evidence="4">NADPH-dependent FMN reductase-like domain-containing protein</fullName>
    </recommendedName>
</protein>
<name>F6EHI2_HOYSD</name>
<keyword evidence="1" id="KW-0285">Flavoprotein</keyword>
<dbReference type="STRING" id="443218.AS9A_3910"/>
<dbReference type="SUPFAM" id="SSF52218">
    <property type="entry name" value="Flavoproteins"/>
    <property type="match status" value="1"/>
</dbReference>
<reference evidence="5 6" key="1">
    <citation type="journal article" date="2011" name="J. Bacteriol.">
        <title>Complete genome sequence of Amycolicicoccus subflavus DQS3-9A1T, an actinomycete isolated from crude oil-polluted soil.</title>
        <authorList>
            <person name="Cai M."/>
            <person name="Chen W.M."/>
            <person name="Nie Y."/>
            <person name="Chi C.Q."/>
            <person name="Wang Y.N."/>
            <person name="Tang Y.Q."/>
            <person name="Li G.Y."/>
            <person name="Wu X.L."/>
        </authorList>
    </citation>
    <scope>NUCLEOTIDE SEQUENCE [LARGE SCALE GENOMIC DNA]</scope>
    <source>
        <strain evidence="6">DSM 45089 / DQS3-9A1</strain>
    </source>
</reference>
<dbReference type="Pfam" id="PF03358">
    <property type="entry name" value="FMN_red"/>
    <property type="match status" value="1"/>
</dbReference>
<keyword evidence="3" id="KW-0560">Oxidoreductase</keyword>
<dbReference type="GO" id="GO:0016491">
    <property type="term" value="F:oxidoreductase activity"/>
    <property type="evidence" value="ECO:0007669"/>
    <property type="project" value="UniProtKB-KW"/>
</dbReference>
<evidence type="ECO:0000256" key="1">
    <source>
        <dbReference type="ARBA" id="ARBA00022630"/>
    </source>
</evidence>
<dbReference type="HOGENOM" id="CLU_055322_3_2_11"/>
<evidence type="ECO:0000256" key="2">
    <source>
        <dbReference type="ARBA" id="ARBA00022643"/>
    </source>
</evidence>
<dbReference type="eggNOG" id="COG0431">
    <property type="taxonomic scope" value="Bacteria"/>
</dbReference>
<keyword evidence="6" id="KW-1185">Reference proteome</keyword>
<organism evidence="5 6">
    <name type="scientific">Hoyosella subflava (strain DSM 45089 / JCM 17490 / NBRC 109087 / DQS3-9A1)</name>
    <name type="common">Amycolicicoccus subflavus</name>
    <dbReference type="NCBI Taxonomy" id="443218"/>
    <lineage>
        <taxon>Bacteria</taxon>
        <taxon>Bacillati</taxon>
        <taxon>Actinomycetota</taxon>
        <taxon>Actinomycetes</taxon>
        <taxon>Mycobacteriales</taxon>
        <taxon>Hoyosellaceae</taxon>
        <taxon>Hoyosella</taxon>
    </lineage>
</organism>
<gene>
    <name evidence="5" type="ordered locus">AS9A_3910</name>
</gene>
<evidence type="ECO:0000259" key="4">
    <source>
        <dbReference type="Pfam" id="PF03358"/>
    </source>
</evidence>
<dbReference type="EMBL" id="CP002786">
    <property type="protein sequence ID" value="AEF42346.1"/>
    <property type="molecule type" value="Genomic_DNA"/>
</dbReference>
<dbReference type="InterPro" id="IPR051814">
    <property type="entry name" value="NAD(P)H-dep_FMN_reductase"/>
</dbReference>
<feature type="domain" description="NADPH-dependent FMN reductase-like" evidence="4">
    <location>
        <begin position="2"/>
        <end position="136"/>
    </location>
</feature>
<proteinExistence type="predicted"/>
<dbReference type="KEGG" id="asd:AS9A_3910"/>
<dbReference type="PANTHER" id="PTHR43408:SF1">
    <property type="entry name" value="FMN REDUCTASE (NADPH)"/>
    <property type="match status" value="1"/>
</dbReference>
<keyword evidence="2" id="KW-0288">FMN</keyword>
<dbReference type="InterPro" id="IPR005025">
    <property type="entry name" value="FMN_Rdtase-like_dom"/>
</dbReference>
<dbReference type="Gene3D" id="3.40.50.360">
    <property type="match status" value="1"/>
</dbReference>
<evidence type="ECO:0000313" key="5">
    <source>
        <dbReference type="EMBL" id="AEF42346.1"/>
    </source>
</evidence>
<dbReference type="InterPro" id="IPR029039">
    <property type="entry name" value="Flavoprotein-like_sf"/>
</dbReference>
<sequence>MVVGNPRRNSRTRDAAVSVAEKLTGAPPDAVLELGEIGPALLDGQSEAVQEAVDTVKRAAVVVVASPTYKAAYTGLLKLFLDLLPTGEGLRGKVVIPVMLGGGLAHALVADLVLKPVLVELGATTPAPGLFLLDSSYQSDGRVDEYAERWKDVVTS</sequence>